<feature type="domain" description="Transposase IS66 central" evidence="1">
    <location>
        <begin position="16"/>
        <end position="49"/>
    </location>
</feature>
<sequence>MFACPRPVADLRGLSGLVEPTNNACERALRPAVIQRKVTNGYRAMWAAEGEADVRTVVDTARLHPRTDTFQTILKTVSA</sequence>
<dbReference type="EMBL" id="JAAAMG010000030">
    <property type="protein sequence ID" value="NDW07478.1"/>
    <property type="molecule type" value="Genomic_DNA"/>
</dbReference>
<dbReference type="Proteomes" id="UP000469011">
    <property type="component" value="Unassembled WGS sequence"/>
</dbReference>
<accession>A0A6N9TF37</accession>
<dbReference type="AlphaFoldDB" id="A0A6N9TF37"/>
<evidence type="ECO:0000313" key="3">
    <source>
        <dbReference type="Proteomes" id="UP000469011"/>
    </source>
</evidence>
<comment type="caution">
    <text evidence="2">The sequence shown here is derived from an EMBL/GenBank/DDBJ whole genome shotgun (WGS) entry which is preliminary data.</text>
</comment>
<name>A0A6N9TF37_9HYPH</name>
<organism evidence="2 3">
    <name type="scientific">Jiella pacifica</name>
    <dbReference type="NCBI Taxonomy" id="2696469"/>
    <lineage>
        <taxon>Bacteria</taxon>
        <taxon>Pseudomonadati</taxon>
        <taxon>Pseudomonadota</taxon>
        <taxon>Alphaproteobacteria</taxon>
        <taxon>Hyphomicrobiales</taxon>
        <taxon>Aurantimonadaceae</taxon>
        <taxon>Jiella</taxon>
    </lineage>
</organism>
<dbReference type="InterPro" id="IPR004291">
    <property type="entry name" value="Transposase_IS66_central"/>
</dbReference>
<gene>
    <name evidence="2" type="ORF">GTK09_23970</name>
</gene>
<reference evidence="2 3" key="1">
    <citation type="submission" date="2020-01" db="EMBL/GenBank/DDBJ databases">
        <title>Jiella pacifica sp. nov.</title>
        <authorList>
            <person name="Xue Z."/>
            <person name="Zhu S."/>
            <person name="Chen J."/>
            <person name="Yang J."/>
        </authorList>
    </citation>
    <scope>NUCLEOTIDE SEQUENCE [LARGE SCALE GENOMIC DNA]</scope>
    <source>
        <strain evidence="2 3">40Bstr34</strain>
    </source>
</reference>
<proteinExistence type="predicted"/>
<dbReference type="Pfam" id="PF03050">
    <property type="entry name" value="DDE_Tnp_IS66"/>
    <property type="match status" value="1"/>
</dbReference>
<keyword evidence="3" id="KW-1185">Reference proteome</keyword>
<evidence type="ECO:0000313" key="2">
    <source>
        <dbReference type="EMBL" id="NDW07478.1"/>
    </source>
</evidence>
<evidence type="ECO:0000259" key="1">
    <source>
        <dbReference type="Pfam" id="PF03050"/>
    </source>
</evidence>
<protein>
    <submittedName>
        <fullName evidence="2">Transposase</fullName>
    </submittedName>
</protein>